<evidence type="ECO:0000256" key="1">
    <source>
        <dbReference type="ARBA" id="ARBA00010884"/>
    </source>
</evidence>
<proteinExistence type="inferred from homology"/>
<protein>
    <submittedName>
        <fullName evidence="3">Alpha/beta fold hydrolase</fullName>
    </submittedName>
</protein>
<evidence type="ECO:0000313" key="4">
    <source>
        <dbReference type="Proteomes" id="UP001302349"/>
    </source>
</evidence>
<dbReference type="InterPro" id="IPR050960">
    <property type="entry name" value="AB_hydrolase_4_sf"/>
</dbReference>
<sequence>MPLISESSYKRRPAYLFSPHLETVVPSVFRKVEGVAYGREKVELEDGDFLNVDWLTGGNDKLVVLTHGLEGSSHRPYITGMAKYFAANGWDALAWNCRTCGGEMNRLPRLYHHGATEDLSAVVEYGLKSGRYSKVALIGFSMGGSMSLKYLGERGAQVRKEIIGAATFSVPCNLWDSAVQLTMRSNRFYKDRFLDKLKIKMKVKALRHPEVVDATGIDLITTFDEFDDRYTAPLHGFSSRDDFYLKATSDQFYPELKRPSLVANALNDPMLGDKCYPYEMARESDYLYLETPKVGGHVGFTQTGGEIYWAEKRALEFLEGIR</sequence>
<dbReference type="EMBL" id="CP136051">
    <property type="protein sequence ID" value="WOK09558.1"/>
    <property type="molecule type" value="Genomic_DNA"/>
</dbReference>
<dbReference type="RefSeq" id="WP_317492172.1">
    <property type="nucleotide sequence ID" value="NZ_CP136051.1"/>
</dbReference>
<keyword evidence="3" id="KW-0378">Hydrolase</keyword>
<dbReference type="InterPro" id="IPR000073">
    <property type="entry name" value="AB_hydrolase_1"/>
</dbReference>
<accession>A0ABZ0IWZ9</accession>
<dbReference type="SUPFAM" id="SSF53474">
    <property type="entry name" value="alpha/beta-Hydrolases"/>
    <property type="match status" value="1"/>
</dbReference>
<feature type="domain" description="AB hydrolase-1" evidence="2">
    <location>
        <begin position="62"/>
        <end position="199"/>
    </location>
</feature>
<dbReference type="GO" id="GO:0016787">
    <property type="term" value="F:hydrolase activity"/>
    <property type="evidence" value="ECO:0007669"/>
    <property type="project" value="UniProtKB-KW"/>
</dbReference>
<dbReference type="InterPro" id="IPR029058">
    <property type="entry name" value="AB_hydrolase_fold"/>
</dbReference>
<gene>
    <name evidence="3" type="ORF">RT717_13005</name>
</gene>
<reference evidence="3 4" key="1">
    <citation type="journal article" date="2023" name="Microbiol. Resour. Announc.">
        <title>Complete Genome Sequence of Imperialibacter roseus strain P4T.</title>
        <authorList>
            <person name="Tizabi D.R."/>
            <person name="Bachvaroff T."/>
            <person name="Hill R.T."/>
        </authorList>
    </citation>
    <scope>NUCLEOTIDE SEQUENCE [LARGE SCALE GENOMIC DNA]</scope>
    <source>
        <strain evidence="3 4">P4T</strain>
    </source>
</reference>
<keyword evidence="4" id="KW-1185">Reference proteome</keyword>
<dbReference type="PANTHER" id="PTHR10794:SF94">
    <property type="entry name" value="ESTERASE YHET-RELATED"/>
    <property type="match status" value="1"/>
</dbReference>
<dbReference type="Gene3D" id="3.40.50.1820">
    <property type="entry name" value="alpha/beta hydrolase"/>
    <property type="match status" value="1"/>
</dbReference>
<dbReference type="PIRSF" id="PIRSF005211">
    <property type="entry name" value="Ab_hydro_YheT"/>
    <property type="match status" value="1"/>
</dbReference>
<organism evidence="3 4">
    <name type="scientific">Imperialibacter roseus</name>
    <dbReference type="NCBI Taxonomy" id="1324217"/>
    <lineage>
        <taxon>Bacteria</taxon>
        <taxon>Pseudomonadati</taxon>
        <taxon>Bacteroidota</taxon>
        <taxon>Cytophagia</taxon>
        <taxon>Cytophagales</taxon>
        <taxon>Flammeovirgaceae</taxon>
        <taxon>Imperialibacter</taxon>
    </lineage>
</organism>
<dbReference type="Proteomes" id="UP001302349">
    <property type="component" value="Chromosome"/>
</dbReference>
<dbReference type="Pfam" id="PF00561">
    <property type="entry name" value="Abhydrolase_1"/>
    <property type="match status" value="1"/>
</dbReference>
<comment type="similarity">
    <text evidence="1">Belongs to the AB hydrolase superfamily. AB hydrolase 4 family.</text>
</comment>
<dbReference type="InterPro" id="IPR012020">
    <property type="entry name" value="ABHD4"/>
</dbReference>
<evidence type="ECO:0000259" key="2">
    <source>
        <dbReference type="Pfam" id="PF00561"/>
    </source>
</evidence>
<dbReference type="PANTHER" id="PTHR10794">
    <property type="entry name" value="ABHYDROLASE DOMAIN-CONTAINING PROTEIN"/>
    <property type="match status" value="1"/>
</dbReference>
<evidence type="ECO:0000313" key="3">
    <source>
        <dbReference type="EMBL" id="WOK09558.1"/>
    </source>
</evidence>
<name>A0ABZ0IWZ9_9BACT</name>